<comment type="caution">
    <text evidence="2">The sequence shown here is derived from an EMBL/GenBank/DDBJ whole genome shotgun (WGS) entry which is preliminary data.</text>
</comment>
<feature type="transmembrane region" description="Helical" evidence="1">
    <location>
        <begin position="56"/>
        <end position="79"/>
    </location>
</feature>
<name>A0A9P6LMS2_9PEZI</name>
<keyword evidence="1" id="KW-0812">Transmembrane</keyword>
<keyword evidence="1" id="KW-0472">Membrane</keyword>
<feature type="transmembrane region" description="Helical" evidence="1">
    <location>
        <begin position="85"/>
        <end position="109"/>
    </location>
</feature>
<evidence type="ECO:0000256" key="1">
    <source>
        <dbReference type="SAM" id="Phobius"/>
    </source>
</evidence>
<proteinExistence type="predicted"/>
<reference evidence="2" key="2">
    <citation type="submission" date="2020-11" db="EMBL/GenBank/DDBJ databases">
        <title>Whole genome sequencing of Colletotrichum sp.</title>
        <authorList>
            <person name="Li H."/>
        </authorList>
    </citation>
    <scope>NUCLEOTIDE SEQUENCE</scope>
    <source>
        <strain evidence="2">CkLH20</strain>
    </source>
</reference>
<gene>
    <name evidence="2" type="ORF">CkaCkLH20_03351</name>
</gene>
<sequence length="178" mass="19983">MTPKLIQHVISSSAWEVLKLILAICPHGAYRSLFRKTQDIYTILNTAWEVIPGVVFLPYLLVGEFVIIAGVLVTLPLIWGTKATISTSVFTAGILSRTWKAFLACVLFLRRTLLAQMVWIRIDATVAFLDPSSGGCVSSVETEIRYVFSPPFTHLLHFFRRMALEDTGIEKKQKKLGQ</sequence>
<evidence type="ECO:0000313" key="3">
    <source>
        <dbReference type="Proteomes" id="UP000781932"/>
    </source>
</evidence>
<dbReference type="RefSeq" id="XP_038748579.1">
    <property type="nucleotide sequence ID" value="XM_038886070.1"/>
</dbReference>
<dbReference type="Proteomes" id="UP000781932">
    <property type="component" value="Unassembled WGS sequence"/>
</dbReference>
<dbReference type="EMBL" id="JAATWM020000008">
    <property type="protein sequence ID" value="KAF9879118.1"/>
    <property type="molecule type" value="Genomic_DNA"/>
</dbReference>
<evidence type="ECO:0000313" key="2">
    <source>
        <dbReference type="EMBL" id="KAF9879118.1"/>
    </source>
</evidence>
<keyword evidence="1" id="KW-1133">Transmembrane helix</keyword>
<keyword evidence="3" id="KW-1185">Reference proteome</keyword>
<reference evidence="2" key="1">
    <citation type="submission" date="2020-03" db="EMBL/GenBank/DDBJ databases">
        <authorList>
            <person name="He L."/>
        </authorList>
    </citation>
    <scope>NUCLEOTIDE SEQUENCE</scope>
    <source>
        <strain evidence="2">CkLH20</strain>
    </source>
</reference>
<dbReference type="AlphaFoldDB" id="A0A9P6LMS2"/>
<dbReference type="GeneID" id="62159144"/>
<organism evidence="2 3">
    <name type="scientific">Colletotrichum karsti</name>
    <dbReference type="NCBI Taxonomy" id="1095194"/>
    <lineage>
        <taxon>Eukaryota</taxon>
        <taxon>Fungi</taxon>
        <taxon>Dikarya</taxon>
        <taxon>Ascomycota</taxon>
        <taxon>Pezizomycotina</taxon>
        <taxon>Sordariomycetes</taxon>
        <taxon>Hypocreomycetidae</taxon>
        <taxon>Glomerellales</taxon>
        <taxon>Glomerellaceae</taxon>
        <taxon>Colletotrichum</taxon>
        <taxon>Colletotrichum boninense species complex</taxon>
    </lineage>
</organism>
<protein>
    <submittedName>
        <fullName evidence="2">Uncharacterized protein</fullName>
    </submittedName>
</protein>
<accession>A0A9P6LMS2</accession>